<evidence type="ECO:0000313" key="1">
    <source>
        <dbReference type="EMBL" id="CAK9076013.1"/>
    </source>
</evidence>
<dbReference type="Proteomes" id="UP001642484">
    <property type="component" value="Unassembled WGS sequence"/>
</dbReference>
<comment type="caution">
    <text evidence="1">The sequence shown here is derived from an EMBL/GenBank/DDBJ whole genome shotgun (WGS) entry which is preliminary data.</text>
</comment>
<sequence length="1276" mass="145515">MGDRFLSSQGSTRGCMRPLGPLDVDQPCAKKQSMSPRERMLAHVMDRLAGIDVRRTFDLDGSGYVSPAVLRRSLATFDPQVFSEECIDMLLSRHSRPCSRCSLNGCSDQLVHIHDVFGPFWQPFCRRLHQLEEKVAQTKRQAQRRQVELAQTAQDTAEALRKAQLELRHPTLLSPASSDRPLRELKGRLEESEHERIRLEERLRTKEDSCHRKRAWREENDTMGLAQQLLAASEQTRRGLEAELRKCAAQLEQAERDKKQLQKNLADVQSEKAKGDSATVASMTEELAKVRKDNETLRAASSTERQEVQKLRDELEEQRQECQKQRQQLHDSSTKEEELQRELKQRADDAAKFQRQAAESMTQRLIEMEAEEQRRRNDVAEKKGLEARCVQLEEELIATRETMARREREAVEAVHHAVLRTRAEAEEQFQGQLGKVEMQLQSTESRLRQAQEDKEDLTAMVGKISEELGQLQHDLMDKQRQISETHDLSKARLEEQRQQLQEQQQRLQEQRQQLLEQVETQQKEFADRSEFLSGEVIRLKLEKGSLEQQLGQQSAEALRLGQESKTLEEQVSQARSNEAESKMEQERLNAELQLQRQLCQDTQTQLASLSKEAQELTREFSRRGLREDQLLDVSGHLQRLEEQMQEIRLQTSLASPASPVCTTELGTVELGKLEAELEAERSQKQMVETKLEEASRALASAQEQLAQKGWEAAQALAAVNDEMHQQRSASEGRHKALEEEVVLLKTKREELQAQVTKASVEKKELESQLQRSLQELMEQAAKIFDDQKSRSEEEAEMVKLREKLSAREDELVSVRSQVESLKKEVCSLEAKRLKEQLEASGAERDFSKQLATLKEDTVRQRCEERAKFDAEQQRLREEKDILQVRLEQLEGQAGQIDSDGLGEIELQELKDEKKEFHHQLQGVARDLTLTLRELESKTPGGECPKQVEATKQVLGHLQEQIATVCEELLIERPTARQKKAGQQKSRGSSEHASAALTAVSSENEQLQSACQQLKKDLEATEGELRSVRAELDEMLKVKDELTSENDALETKLQAAEDSSKAADDLASDRKSKALLEQEARIKELEEQLEETQHQLDQAQGELEQEQLDAAEALVSAGQDFDELEQKTDSKNRRLEAQLVEVTELLATAEETVEALTQELEQLRASSSAQLAENESKRKELEFHLEDTEQRLARAQDDLSQRSLDAAEALTQLGEELANVQAQSQKSETELRRLRSLLEDNSETSEQFAPQMILPEDRASPKSLTNTVHSSEGSLWS</sequence>
<proteinExistence type="predicted"/>
<organism evidence="1 2">
    <name type="scientific">Durusdinium trenchii</name>
    <dbReference type="NCBI Taxonomy" id="1381693"/>
    <lineage>
        <taxon>Eukaryota</taxon>
        <taxon>Sar</taxon>
        <taxon>Alveolata</taxon>
        <taxon>Dinophyceae</taxon>
        <taxon>Suessiales</taxon>
        <taxon>Symbiodiniaceae</taxon>
        <taxon>Durusdinium</taxon>
    </lineage>
</organism>
<gene>
    <name evidence="1" type="ORF">CCMP2556_LOCUS37446</name>
</gene>
<dbReference type="EMBL" id="CAXAMN010023228">
    <property type="protein sequence ID" value="CAK9076013.1"/>
    <property type="molecule type" value="Genomic_DNA"/>
</dbReference>
<dbReference type="Gene3D" id="1.20.1270.60">
    <property type="entry name" value="Arfaptin homology (AH) domain/BAR domain"/>
    <property type="match status" value="1"/>
</dbReference>
<protein>
    <submittedName>
        <fullName evidence="1">Uncharacterized protein</fullName>
    </submittedName>
</protein>
<name>A0ABP0PKJ9_9DINO</name>
<keyword evidence="2" id="KW-1185">Reference proteome</keyword>
<evidence type="ECO:0000313" key="2">
    <source>
        <dbReference type="Proteomes" id="UP001642484"/>
    </source>
</evidence>
<dbReference type="InterPro" id="IPR027267">
    <property type="entry name" value="AH/BAR_dom_sf"/>
</dbReference>
<reference evidence="1 2" key="1">
    <citation type="submission" date="2024-02" db="EMBL/GenBank/DDBJ databases">
        <authorList>
            <person name="Chen Y."/>
            <person name="Shah S."/>
            <person name="Dougan E. K."/>
            <person name="Thang M."/>
            <person name="Chan C."/>
        </authorList>
    </citation>
    <scope>NUCLEOTIDE SEQUENCE [LARGE SCALE GENOMIC DNA]</scope>
</reference>
<accession>A0ABP0PKJ9</accession>